<organism evidence="2 3">
    <name type="scientific">Microdochium bolleyi</name>
    <dbReference type="NCBI Taxonomy" id="196109"/>
    <lineage>
        <taxon>Eukaryota</taxon>
        <taxon>Fungi</taxon>
        <taxon>Dikarya</taxon>
        <taxon>Ascomycota</taxon>
        <taxon>Pezizomycotina</taxon>
        <taxon>Sordariomycetes</taxon>
        <taxon>Xylariomycetidae</taxon>
        <taxon>Xylariales</taxon>
        <taxon>Microdochiaceae</taxon>
        <taxon>Microdochium</taxon>
    </lineage>
</organism>
<feature type="transmembrane region" description="Helical" evidence="1">
    <location>
        <begin position="6"/>
        <end position="30"/>
    </location>
</feature>
<name>A0A136JHM6_9PEZI</name>
<keyword evidence="1" id="KW-0472">Membrane</keyword>
<keyword evidence="1" id="KW-1133">Transmembrane helix</keyword>
<dbReference type="EMBL" id="KQ964245">
    <property type="protein sequence ID" value="KXJ96655.1"/>
    <property type="molecule type" value="Genomic_DNA"/>
</dbReference>
<protein>
    <submittedName>
        <fullName evidence="2">Uncharacterized protein</fullName>
    </submittedName>
</protein>
<evidence type="ECO:0000313" key="2">
    <source>
        <dbReference type="EMBL" id="KXJ96655.1"/>
    </source>
</evidence>
<dbReference type="Proteomes" id="UP000070501">
    <property type="component" value="Unassembled WGS sequence"/>
</dbReference>
<gene>
    <name evidence="2" type="ORF">Micbo1qcDRAFT_155247</name>
</gene>
<dbReference type="InParanoid" id="A0A136JHM6"/>
<keyword evidence="3" id="KW-1185">Reference proteome</keyword>
<evidence type="ECO:0000256" key="1">
    <source>
        <dbReference type="SAM" id="Phobius"/>
    </source>
</evidence>
<evidence type="ECO:0000313" key="3">
    <source>
        <dbReference type="Proteomes" id="UP000070501"/>
    </source>
</evidence>
<sequence length="56" mass="6377">MVLTHDVWSCAAHCFCCFCFVAIIVCYGLLRRLSSCRDMVQLTNRRSPASHPMKPT</sequence>
<proteinExistence type="predicted"/>
<dbReference type="AlphaFoldDB" id="A0A136JHM6"/>
<keyword evidence="1" id="KW-0812">Transmembrane</keyword>
<reference evidence="3" key="1">
    <citation type="submission" date="2016-02" db="EMBL/GenBank/DDBJ databases">
        <title>Draft genome sequence of Microdochium bolleyi, a fungal endophyte of beachgrass.</title>
        <authorList>
            <consortium name="DOE Joint Genome Institute"/>
            <person name="David A.S."/>
            <person name="May G."/>
            <person name="Haridas S."/>
            <person name="Lim J."/>
            <person name="Wang M."/>
            <person name="Labutti K."/>
            <person name="Lipzen A."/>
            <person name="Barry K."/>
            <person name="Grigoriev I.V."/>
        </authorList>
    </citation>
    <scope>NUCLEOTIDE SEQUENCE [LARGE SCALE GENOMIC DNA]</scope>
    <source>
        <strain evidence="3">J235TASD1</strain>
    </source>
</reference>
<accession>A0A136JHM6</accession>